<evidence type="ECO:0000313" key="4">
    <source>
        <dbReference type="EMBL" id="ONF97519.1"/>
    </source>
</evidence>
<gene>
    <name evidence="4" type="ORF">SPHI_01490</name>
</gene>
<dbReference type="InterPro" id="IPR011032">
    <property type="entry name" value="GroES-like_sf"/>
</dbReference>
<dbReference type="InterPro" id="IPR036291">
    <property type="entry name" value="NAD(P)-bd_dom_sf"/>
</dbReference>
<dbReference type="Pfam" id="PF00107">
    <property type="entry name" value="ADH_zinc_N"/>
    <property type="match status" value="1"/>
</dbReference>
<dbReference type="PANTHER" id="PTHR48106:SF18">
    <property type="entry name" value="QUINONE OXIDOREDUCTASE PIG3"/>
    <property type="match status" value="1"/>
</dbReference>
<dbReference type="Proteomes" id="UP000188729">
    <property type="component" value="Unassembled WGS sequence"/>
</dbReference>
<dbReference type="RefSeq" id="WP_076742977.1">
    <property type="nucleotide sequence ID" value="NZ_MPSB01000001.1"/>
</dbReference>
<keyword evidence="1" id="KW-0521">NADP</keyword>
<dbReference type="Gene3D" id="3.40.50.720">
    <property type="entry name" value="NAD(P)-binding Rossmann-like Domain"/>
    <property type="match status" value="1"/>
</dbReference>
<feature type="domain" description="Enoyl reductase (ER)" evidence="3">
    <location>
        <begin position="19"/>
        <end position="371"/>
    </location>
</feature>
<dbReference type="GO" id="GO:0016651">
    <property type="term" value="F:oxidoreductase activity, acting on NAD(P)H"/>
    <property type="evidence" value="ECO:0007669"/>
    <property type="project" value="TreeGrafter"/>
</dbReference>
<dbReference type="STRING" id="1915074.SPHI_01490"/>
<evidence type="ECO:0000313" key="5">
    <source>
        <dbReference type="Proteomes" id="UP000188729"/>
    </source>
</evidence>
<dbReference type="OrthoDB" id="8629910at2"/>
<evidence type="ECO:0000256" key="2">
    <source>
        <dbReference type="ARBA" id="ARBA00023002"/>
    </source>
</evidence>
<dbReference type="SMART" id="SM00829">
    <property type="entry name" value="PKS_ER"/>
    <property type="match status" value="1"/>
</dbReference>
<dbReference type="InterPro" id="IPR020843">
    <property type="entry name" value="ER"/>
</dbReference>
<organism evidence="4 5">
    <name type="scientific">Sphingomonas jeddahensis</name>
    <dbReference type="NCBI Taxonomy" id="1915074"/>
    <lineage>
        <taxon>Bacteria</taxon>
        <taxon>Pseudomonadati</taxon>
        <taxon>Pseudomonadota</taxon>
        <taxon>Alphaproteobacteria</taxon>
        <taxon>Sphingomonadales</taxon>
        <taxon>Sphingomonadaceae</taxon>
        <taxon>Sphingomonas</taxon>
    </lineage>
</organism>
<keyword evidence="2" id="KW-0560">Oxidoreductase</keyword>
<proteinExistence type="predicted"/>
<name>A0A1V2EZC1_9SPHN</name>
<protein>
    <submittedName>
        <fullName evidence="4">Quinone oxidoreductase, NADPH-dependent</fullName>
    </submittedName>
</protein>
<dbReference type="InterPro" id="IPR013154">
    <property type="entry name" value="ADH-like_N"/>
</dbReference>
<keyword evidence="5" id="KW-1185">Reference proteome</keyword>
<dbReference type="GO" id="GO:0070402">
    <property type="term" value="F:NADPH binding"/>
    <property type="evidence" value="ECO:0007669"/>
    <property type="project" value="TreeGrafter"/>
</dbReference>
<dbReference type="AlphaFoldDB" id="A0A1V2EZC1"/>
<evidence type="ECO:0000256" key="1">
    <source>
        <dbReference type="ARBA" id="ARBA00022857"/>
    </source>
</evidence>
<dbReference type="PANTHER" id="PTHR48106">
    <property type="entry name" value="QUINONE OXIDOREDUCTASE PIG3-RELATED"/>
    <property type="match status" value="1"/>
</dbReference>
<evidence type="ECO:0000259" key="3">
    <source>
        <dbReference type="SMART" id="SM00829"/>
    </source>
</evidence>
<accession>A0A1V2EZC1</accession>
<dbReference type="InterPro" id="IPR013149">
    <property type="entry name" value="ADH-like_C"/>
</dbReference>
<reference evidence="4 5" key="1">
    <citation type="submission" date="2016-11" db="EMBL/GenBank/DDBJ databases">
        <title>Genome sequence of Sphingomonas jeddahensis G39.</title>
        <authorList>
            <person name="Poehlein A."/>
            <person name="Wuebbeler J.H."/>
            <person name="Steinbuechel A."/>
            <person name="Daniel R."/>
        </authorList>
    </citation>
    <scope>NUCLEOTIDE SEQUENCE [LARGE SCALE GENOMIC DNA]</scope>
    <source>
        <strain evidence="4 5">G39</strain>
    </source>
</reference>
<dbReference type="EMBL" id="MPSB01000001">
    <property type="protein sequence ID" value="ONF97519.1"/>
    <property type="molecule type" value="Genomic_DNA"/>
</dbReference>
<dbReference type="Pfam" id="PF08240">
    <property type="entry name" value="ADH_N"/>
    <property type="match status" value="1"/>
</dbReference>
<dbReference type="SUPFAM" id="SSF50129">
    <property type="entry name" value="GroES-like"/>
    <property type="match status" value="1"/>
</dbReference>
<dbReference type="Gene3D" id="3.90.180.10">
    <property type="entry name" value="Medium-chain alcohol dehydrogenases, catalytic domain"/>
    <property type="match status" value="1"/>
</dbReference>
<sequence length="374" mass="39234">MTGLPTTHRRLVSTVTTDGQVRLSLQNVPLPTPGDDEVVVRVEASPINPSDLGVLLALTEGTAFERDGDAAVARLSPPVQRALSARAGIDLPVGNEGAGVVVAAGASDAAQALLGKTVALAGGGFYAQYRKAPAAACMIVPDGTSAEEGASSYVNPLTALGMVGTLKREGYKGLVHTAAASNLGQMLVKLCAADGIPLVNIVRSDAQAQLLRDLGAEHVVDMTADDFMPKLIEAIAATQAFLAFDAVGGGKLAGQILAAMEQAALRTQKVDGPYGSRQMKQVYVYGGLSTAPTEFNRGFGMRWRMGGWLLTYFLEDIGAAEAKALRARVAAELKTTFASKYTKRITLEDMLDAEIIAAFGKRATGEKYLVLPQR</sequence>
<comment type="caution">
    <text evidence="4">The sequence shown here is derived from an EMBL/GenBank/DDBJ whole genome shotgun (WGS) entry which is preliminary data.</text>
</comment>
<dbReference type="SUPFAM" id="SSF51735">
    <property type="entry name" value="NAD(P)-binding Rossmann-fold domains"/>
    <property type="match status" value="1"/>
</dbReference>